<dbReference type="InterPro" id="IPR011990">
    <property type="entry name" value="TPR-like_helical_dom_sf"/>
</dbReference>
<reference evidence="1" key="1">
    <citation type="submission" date="2024-07" db="EMBL/GenBank/DDBJ databases">
        <authorList>
            <person name="Jiang Y."/>
            <person name="Qin Q."/>
        </authorList>
    </citation>
    <scope>NUCLEOTIDE SEQUENCE</scope>
    <source>
        <strain evidence="1">SD03</strain>
    </source>
</reference>
<dbReference type="EMBL" id="CP162515">
    <property type="protein sequence ID" value="XDH89845.1"/>
    <property type="molecule type" value="Genomic_DNA"/>
</dbReference>
<protein>
    <recommendedName>
        <fullName evidence="2">Sel1 repeat family protein</fullName>
    </recommendedName>
</protein>
<dbReference type="SUPFAM" id="SSF81901">
    <property type="entry name" value="HCP-like"/>
    <property type="match status" value="1"/>
</dbReference>
<accession>A0AB39AWX9</accession>
<gene>
    <name evidence="1" type="ORF">ABZP26_18145</name>
</gene>
<dbReference type="AlphaFoldDB" id="A0AB39AWX9"/>
<dbReference type="Gene3D" id="1.25.40.10">
    <property type="entry name" value="Tetratricopeptide repeat domain"/>
    <property type="match status" value="1"/>
</dbReference>
<name>A0AB39AWX9_9GAMM</name>
<evidence type="ECO:0008006" key="2">
    <source>
        <dbReference type="Google" id="ProtNLM"/>
    </source>
</evidence>
<evidence type="ECO:0000313" key="1">
    <source>
        <dbReference type="EMBL" id="XDH89845.1"/>
    </source>
</evidence>
<sequence length="204" mass="23481">MSFSRVFSFSLGSHVTKYLLISALFTFSLISNAGTLWPDLDINNPELSKNTVMLQCQKSLMYAPRQLEKWCEKAYDMGEYEALLFIGHHTGDGSRYVNELKRRVLKNENLAIRRLAWLYDGGLFVEEDLKEAARLYELFLTQAEEPYPILLRSIHYDLAKIYTKLEDWPNVIINAQYVIDQKLDDGSDTLAKTLKENAVAAMNN</sequence>
<proteinExistence type="predicted"/>
<dbReference type="RefSeq" id="WP_368485876.1">
    <property type="nucleotide sequence ID" value="NZ_CP162515.1"/>
</dbReference>
<organism evidence="1">
    <name type="scientific">Pseudoalteromonas sp. SD03</name>
    <dbReference type="NCBI Taxonomy" id="3231719"/>
    <lineage>
        <taxon>Bacteria</taxon>
        <taxon>Pseudomonadati</taxon>
        <taxon>Pseudomonadota</taxon>
        <taxon>Gammaproteobacteria</taxon>
        <taxon>Alteromonadales</taxon>
        <taxon>Pseudoalteromonadaceae</taxon>
        <taxon>Pseudoalteromonas</taxon>
    </lineage>
</organism>